<dbReference type="InterPro" id="IPR056801">
    <property type="entry name" value="SBSPON_C"/>
</dbReference>
<name>A0A6V7W5Q1_MELEN</name>
<dbReference type="InterPro" id="IPR036024">
    <property type="entry name" value="Somatomedin_B-like_dom_sf"/>
</dbReference>
<dbReference type="PROSITE" id="PS00524">
    <property type="entry name" value="SMB_1"/>
    <property type="match status" value="1"/>
</dbReference>
<dbReference type="SMART" id="SM00209">
    <property type="entry name" value="TSP1"/>
    <property type="match status" value="1"/>
</dbReference>
<dbReference type="SUPFAM" id="SSF82895">
    <property type="entry name" value="TSP-1 type 1 repeat"/>
    <property type="match status" value="1"/>
</dbReference>
<dbReference type="Gene3D" id="4.10.410.20">
    <property type="match status" value="1"/>
</dbReference>
<gene>
    <name evidence="5" type="ORF">MENT_LOCUS34708</name>
</gene>
<evidence type="ECO:0000256" key="1">
    <source>
        <dbReference type="ARBA" id="ARBA00022729"/>
    </source>
</evidence>
<evidence type="ECO:0000256" key="2">
    <source>
        <dbReference type="ARBA" id="ARBA00023157"/>
    </source>
</evidence>
<keyword evidence="1" id="KW-0732">Signal</keyword>
<dbReference type="AlphaFoldDB" id="A0A6V7W5Q1"/>
<dbReference type="Pfam" id="PF25031">
    <property type="entry name" value="SBSPON_C"/>
    <property type="match status" value="1"/>
</dbReference>
<dbReference type="PANTHER" id="PTHR20920:SF5">
    <property type="entry name" value="SMB DOMAIN-CONTAINING PROTEIN"/>
    <property type="match status" value="1"/>
</dbReference>
<proteinExistence type="predicted"/>
<evidence type="ECO:0000256" key="3">
    <source>
        <dbReference type="ARBA" id="ARBA00023180"/>
    </source>
</evidence>
<sequence>MFERENLVVVVFATLQQIYCQRFLLTTFSQIFLLIYSSIADNNNNYQKNMFGCSLPTGTPMCCSGRNSSCKSMEYPAQSTIYRFNINPSDISPVYCRPKRQIYSQTVLNNSFTLQNLITKNNATTNNESAALELQLENTRIGFTNILPGLVAISPAGQQLLNKLGINNLNERNLRLFEVTKPKKRRKGRRRKRLSKGQEELIIENQIPQQLNKDYVFHFGWPVEHWDIENFDKLITDEQGWPLIRYSLLNKYLPLRVLKRSHTMNVVKGRQQTIWHTFNVAEAPKECFCDQMCVKYGDCCGDYAYRCPAVDCLISQWTSWSDCFVEMPEADCGLGFRERHRQVLNQAENGGIECPSSLTQQIGCFKQCEANIEERVDLGEEEEYTRPDVTTVALLLDYRFNKSRKFLPRHLKKTQIGFNRRRMKGQYKNYCVIYTIEWLNRNCIEKEWSDKLSAKKRICGECQPEAQYHRPRERCASDLEDGQTGFWKLIGPTSCYGIWRRHYSDSNDCNCSQSYPQFEPFLLLNNSLQRKMQSWKKKRLTIFIELIIYFLDVDSVKRIKINIERIYV</sequence>
<dbReference type="Pfam" id="PF01033">
    <property type="entry name" value="Somatomedin_B"/>
    <property type="match status" value="1"/>
</dbReference>
<dbReference type="Pfam" id="PF19028">
    <property type="entry name" value="TSP1_spondin"/>
    <property type="match status" value="1"/>
</dbReference>
<reference evidence="5 6" key="1">
    <citation type="submission" date="2020-08" db="EMBL/GenBank/DDBJ databases">
        <authorList>
            <person name="Koutsovoulos G."/>
            <person name="Danchin GJ E."/>
        </authorList>
    </citation>
    <scope>NUCLEOTIDE SEQUENCE [LARGE SCALE GENOMIC DNA]</scope>
</reference>
<comment type="caution">
    <text evidence="5">The sequence shown here is derived from an EMBL/GenBank/DDBJ whole genome shotgun (WGS) entry which is preliminary data.</text>
</comment>
<evidence type="ECO:0000313" key="5">
    <source>
        <dbReference type="EMBL" id="CAD2182497.1"/>
    </source>
</evidence>
<dbReference type="PANTHER" id="PTHR20920">
    <property type="entry name" value="RPE-SPONDIN"/>
    <property type="match status" value="1"/>
</dbReference>
<dbReference type="InterPro" id="IPR000884">
    <property type="entry name" value="TSP1_rpt"/>
</dbReference>
<keyword evidence="3" id="KW-0325">Glycoprotein</keyword>
<dbReference type="InterPro" id="IPR039942">
    <property type="entry name" value="SBSPO"/>
</dbReference>
<keyword evidence="2" id="KW-1015">Disulfide bond</keyword>
<feature type="domain" description="SMB" evidence="4">
    <location>
        <begin position="287"/>
        <end position="307"/>
    </location>
</feature>
<dbReference type="SUPFAM" id="SSF90188">
    <property type="entry name" value="Somatomedin B domain"/>
    <property type="match status" value="1"/>
</dbReference>
<dbReference type="InterPro" id="IPR044004">
    <property type="entry name" value="TSP1_spondin_dom"/>
</dbReference>
<organism evidence="5 6">
    <name type="scientific">Meloidogyne enterolobii</name>
    <name type="common">Root-knot nematode worm</name>
    <name type="synonym">Meloidogyne mayaguensis</name>
    <dbReference type="NCBI Taxonomy" id="390850"/>
    <lineage>
        <taxon>Eukaryota</taxon>
        <taxon>Metazoa</taxon>
        <taxon>Ecdysozoa</taxon>
        <taxon>Nematoda</taxon>
        <taxon>Chromadorea</taxon>
        <taxon>Rhabditida</taxon>
        <taxon>Tylenchina</taxon>
        <taxon>Tylenchomorpha</taxon>
        <taxon>Tylenchoidea</taxon>
        <taxon>Meloidogynidae</taxon>
        <taxon>Meloidogyninae</taxon>
        <taxon>Meloidogyne</taxon>
    </lineage>
</organism>
<protein>
    <recommendedName>
        <fullName evidence="4">SMB domain-containing protein</fullName>
    </recommendedName>
</protein>
<dbReference type="EMBL" id="CAJEWN010000433">
    <property type="protein sequence ID" value="CAD2182497.1"/>
    <property type="molecule type" value="Genomic_DNA"/>
</dbReference>
<evidence type="ECO:0000259" key="4">
    <source>
        <dbReference type="PROSITE" id="PS00524"/>
    </source>
</evidence>
<dbReference type="InterPro" id="IPR001212">
    <property type="entry name" value="Somatomedin_B_dom"/>
</dbReference>
<dbReference type="PROSITE" id="PS50092">
    <property type="entry name" value="TSP1"/>
    <property type="match status" value="1"/>
</dbReference>
<dbReference type="Gene3D" id="2.20.100.10">
    <property type="entry name" value="Thrombospondin type-1 (TSP1) repeat"/>
    <property type="match status" value="1"/>
</dbReference>
<dbReference type="Proteomes" id="UP000580250">
    <property type="component" value="Unassembled WGS sequence"/>
</dbReference>
<dbReference type="InterPro" id="IPR036383">
    <property type="entry name" value="TSP1_rpt_sf"/>
</dbReference>
<accession>A0A6V7W5Q1</accession>
<evidence type="ECO:0000313" key="6">
    <source>
        <dbReference type="Proteomes" id="UP000580250"/>
    </source>
</evidence>
<dbReference type="OrthoDB" id="98591at2759"/>